<protein>
    <submittedName>
        <fullName evidence="1">Uncharacterized protein</fullName>
    </submittedName>
</protein>
<accession>A0A438HI17</accession>
<dbReference type="Proteomes" id="UP000288805">
    <property type="component" value="Unassembled WGS sequence"/>
</dbReference>
<proteinExistence type="predicted"/>
<sequence length="491" mass="53947">MKTVFFLISWGHGDLLVSGEGVQEREHPLPSSGVHNLIYSWQRETVFWACIIEVKTSNPLLDGSGCWQDVKLMRGEYFLPKFGSPSRDLLSGDLCPPDSIIAIGHVHGWTQGERHPPGCHVRPKITLKGDKSCTTENCTLRVTEPAWTSNTISPKELVDASLNPDKIRPGFSRPVRLCPMWQMTDACTRSVELPESTRMRLTSKSPISRDRMRASWCGCNIQVGSTGGKMIVPSMGRGPPNYPRPDGIDTLVYRCCPHNFCLFRTCIPPLCDHASVEDTFFTMIPLDGFVPSGLGHLKSDMSWIIGRSFSYDMERGVRGGISGRIGPSCLQSDGLGRSESLALLSAPLLDACPATKTCWVAARTSSSSIEYLLSRRNKSSIIVGGFLASDSKNGVPEQMLYLKICRTASMLVLMFCLCRAEYKYCPTKASDRSLKLSTELGEFELFSWGILCMGVCGSCGLTFPFSGMAPAVPGYIDSSSGLEFATWPLEC</sequence>
<comment type="caution">
    <text evidence="1">The sequence shown here is derived from an EMBL/GenBank/DDBJ whole genome shotgun (WGS) entry which is preliminary data.</text>
</comment>
<reference evidence="1 2" key="1">
    <citation type="journal article" date="2018" name="PLoS Genet.">
        <title>Population sequencing reveals clonal diversity and ancestral inbreeding in the grapevine cultivar Chardonnay.</title>
        <authorList>
            <person name="Roach M.J."/>
            <person name="Johnson D.L."/>
            <person name="Bohlmann J."/>
            <person name="van Vuuren H.J."/>
            <person name="Jones S.J."/>
            <person name="Pretorius I.S."/>
            <person name="Schmidt S.A."/>
            <person name="Borneman A.R."/>
        </authorList>
    </citation>
    <scope>NUCLEOTIDE SEQUENCE [LARGE SCALE GENOMIC DNA]</scope>
    <source>
        <strain evidence="2">cv. Chardonnay</strain>
        <tissue evidence="1">Leaf</tissue>
    </source>
</reference>
<dbReference type="EMBL" id="QGNW01000220">
    <property type="protein sequence ID" value="RVW84097.1"/>
    <property type="molecule type" value="Genomic_DNA"/>
</dbReference>
<gene>
    <name evidence="1" type="ORF">CK203_040606</name>
</gene>
<evidence type="ECO:0000313" key="2">
    <source>
        <dbReference type="Proteomes" id="UP000288805"/>
    </source>
</evidence>
<evidence type="ECO:0000313" key="1">
    <source>
        <dbReference type="EMBL" id="RVW84097.1"/>
    </source>
</evidence>
<organism evidence="1 2">
    <name type="scientific">Vitis vinifera</name>
    <name type="common">Grape</name>
    <dbReference type="NCBI Taxonomy" id="29760"/>
    <lineage>
        <taxon>Eukaryota</taxon>
        <taxon>Viridiplantae</taxon>
        <taxon>Streptophyta</taxon>
        <taxon>Embryophyta</taxon>
        <taxon>Tracheophyta</taxon>
        <taxon>Spermatophyta</taxon>
        <taxon>Magnoliopsida</taxon>
        <taxon>eudicotyledons</taxon>
        <taxon>Gunneridae</taxon>
        <taxon>Pentapetalae</taxon>
        <taxon>rosids</taxon>
        <taxon>Vitales</taxon>
        <taxon>Vitaceae</taxon>
        <taxon>Viteae</taxon>
        <taxon>Vitis</taxon>
    </lineage>
</organism>
<name>A0A438HI17_VITVI</name>
<dbReference type="AlphaFoldDB" id="A0A438HI17"/>